<dbReference type="PANTHER" id="PTHR43485:SF1">
    <property type="entry name" value="FORMATE HYDROGENLYASE SUBUNIT 5-RELATED"/>
    <property type="match status" value="1"/>
</dbReference>
<gene>
    <name evidence="3" type="primary">ndhH</name>
    <name evidence="3" type="ORF">SDC9_161286</name>
</gene>
<dbReference type="SUPFAM" id="SSF56762">
    <property type="entry name" value="HydB/Nqo4-like"/>
    <property type="match status" value="1"/>
</dbReference>
<dbReference type="GO" id="GO:0016651">
    <property type="term" value="F:oxidoreductase activity, acting on NAD(P)H"/>
    <property type="evidence" value="ECO:0007669"/>
    <property type="project" value="InterPro"/>
</dbReference>
<proteinExistence type="predicted"/>
<dbReference type="PANTHER" id="PTHR43485">
    <property type="entry name" value="HYDROGENASE-4 COMPONENT G"/>
    <property type="match status" value="1"/>
</dbReference>
<dbReference type="Gene3D" id="1.10.645.10">
    <property type="entry name" value="Cytochrome-c3 Hydrogenase, chain B"/>
    <property type="match status" value="1"/>
</dbReference>
<keyword evidence="1 3" id="KW-0560">Oxidoreductase</keyword>
<accession>A0A645FJ18</accession>
<sequence>MVKEIPAGPIAVRPPRKLPVGEVLSRVEAPRGEDIHYIRSTGTDMPDRVRVRAPSEANWHGMSHMLEGFQLADVPIIIAAIDPCYSCTDRAIHLIGDGINQLTDWAAIRAHSIEQYKSRGIDPSSIKIREF</sequence>
<dbReference type="AlphaFoldDB" id="A0A645FJ18"/>
<dbReference type="InterPro" id="IPR001135">
    <property type="entry name" value="NADH_Q_OxRdtase_suD"/>
</dbReference>
<dbReference type="Pfam" id="PF00346">
    <property type="entry name" value="Complex1_49kDa"/>
    <property type="match status" value="1"/>
</dbReference>
<evidence type="ECO:0000313" key="3">
    <source>
        <dbReference type="EMBL" id="MPN13960.1"/>
    </source>
</evidence>
<dbReference type="InterPro" id="IPR029014">
    <property type="entry name" value="NiFe-Hase_large"/>
</dbReference>
<dbReference type="InterPro" id="IPR052197">
    <property type="entry name" value="ComplexI_49kDa-like"/>
</dbReference>
<dbReference type="GO" id="GO:0051287">
    <property type="term" value="F:NAD binding"/>
    <property type="evidence" value="ECO:0007669"/>
    <property type="project" value="InterPro"/>
</dbReference>
<evidence type="ECO:0000256" key="1">
    <source>
        <dbReference type="ARBA" id="ARBA00023002"/>
    </source>
</evidence>
<comment type="caution">
    <text evidence="3">The sequence shown here is derived from an EMBL/GenBank/DDBJ whole genome shotgun (WGS) entry which is preliminary data.</text>
</comment>
<reference evidence="3" key="1">
    <citation type="submission" date="2019-08" db="EMBL/GenBank/DDBJ databases">
        <authorList>
            <person name="Kucharzyk K."/>
            <person name="Murdoch R.W."/>
            <person name="Higgins S."/>
            <person name="Loffler F."/>
        </authorList>
    </citation>
    <scope>NUCLEOTIDE SEQUENCE</scope>
</reference>
<protein>
    <submittedName>
        <fullName evidence="3">NAD(P)H-quinone oxidoreductase subunit H, chloroplastic</fullName>
        <ecNumber evidence="3">1.6.5.11</ecNumber>
    </submittedName>
</protein>
<name>A0A645FJ18_9ZZZZ</name>
<dbReference type="EMBL" id="VSSQ01060530">
    <property type="protein sequence ID" value="MPN13960.1"/>
    <property type="molecule type" value="Genomic_DNA"/>
</dbReference>
<organism evidence="3">
    <name type="scientific">bioreactor metagenome</name>
    <dbReference type="NCBI Taxonomy" id="1076179"/>
    <lineage>
        <taxon>unclassified sequences</taxon>
        <taxon>metagenomes</taxon>
        <taxon>ecological metagenomes</taxon>
    </lineage>
</organism>
<dbReference type="GO" id="GO:0048038">
    <property type="term" value="F:quinone binding"/>
    <property type="evidence" value="ECO:0007669"/>
    <property type="project" value="InterPro"/>
</dbReference>
<feature type="domain" description="NADH-quinone oxidoreductase subunit D" evidence="2">
    <location>
        <begin position="17"/>
        <end position="90"/>
    </location>
</feature>
<dbReference type="EC" id="1.6.5.11" evidence="3"/>
<evidence type="ECO:0000259" key="2">
    <source>
        <dbReference type="Pfam" id="PF00346"/>
    </source>
</evidence>